<protein>
    <submittedName>
        <fullName evidence="1">Uncharacterized protein</fullName>
    </submittedName>
</protein>
<organism evidence="1 2">
    <name type="scientific">Phlebia brevispora</name>
    <dbReference type="NCBI Taxonomy" id="194682"/>
    <lineage>
        <taxon>Eukaryota</taxon>
        <taxon>Fungi</taxon>
        <taxon>Dikarya</taxon>
        <taxon>Basidiomycota</taxon>
        <taxon>Agaricomycotina</taxon>
        <taxon>Agaricomycetes</taxon>
        <taxon>Polyporales</taxon>
        <taxon>Meruliaceae</taxon>
        <taxon>Phlebia</taxon>
    </lineage>
</organism>
<comment type="caution">
    <text evidence="1">The sequence shown here is derived from an EMBL/GenBank/DDBJ whole genome shotgun (WGS) entry which is preliminary data.</text>
</comment>
<accession>A0ACC1TBW1</accession>
<keyword evidence="2" id="KW-1185">Reference proteome</keyword>
<evidence type="ECO:0000313" key="2">
    <source>
        <dbReference type="Proteomes" id="UP001148662"/>
    </source>
</evidence>
<reference evidence="1" key="1">
    <citation type="submission" date="2022-07" db="EMBL/GenBank/DDBJ databases">
        <title>Genome Sequence of Phlebia brevispora.</title>
        <authorList>
            <person name="Buettner E."/>
        </authorList>
    </citation>
    <scope>NUCLEOTIDE SEQUENCE</scope>
    <source>
        <strain evidence="1">MPL23</strain>
    </source>
</reference>
<evidence type="ECO:0000313" key="1">
    <source>
        <dbReference type="EMBL" id="KAJ3557543.1"/>
    </source>
</evidence>
<proteinExistence type="predicted"/>
<dbReference type="EMBL" id="JANHOG010000150">
    <property type="protein sequence ID" value="KAJ3557543.1"/>
    <property type="molecule type" value="Genomic_DNA"/>
</dbReference>
<sequence length="375" mass="41796">MRLVGINAQEAQRARRRPALPMISVFELLGSAYDAKVDSRDCEQAKYERERDSITKITEYRIRNTCRSIAKQLLRKASIFQVRIEASTRHIELMASFTDPVDGGGRPNTSCFAVHIRETPSHAFIRHWSHALPSIHTSTDTSDPSTLKPSTFSSATCIHLGKTRAGIDCCLVRGVPNATPRAHLPWMTVGCSLAIIETQDRIVDGTIITDAWIQLVCEDPLDRSPKRQHASTRRTKRQPIKPFIHEVLMIGLIDAFGASQSHAHTTGGTYCGEEQEITPRIPISNERVRSHKAIAAAPGCTQRYLRGQERNSSVSASCAYLDLSFPSNRCHARAPHLELFENIAMFLEFPCISRTAMHPRHAPEIGNLRAAFPSV</sequence>
<gene>
    <name evidence="1" type="ORF">NM688_g1417</name>
</gene>
<dbReference type="Proteomes" id="UP001148662">
    <property type="component" value="Unassembled WGS sequence"/>
</dbReference>
<name>A0ACC1TBW1_9APHY</name>